<dbReference type="InterPro" id="IPR050301">
    <property type="entry name" value="NTE"/>
</dbReference>
<evidence type="ECO:0000313" key="6">
    <source>
        <dbReference type="EMBL" id="SFB82395.1"/>
    </source>
</evidence>
<feature type="short sequence motif" description="GXSXG" evidence="4">
    <location>
        <begin position="42"/>
        <end position="46"/>
    </location>
</feature>
<protein>
    <submittedName>
        <fullName evidence="6">NTE family protein</fullName>
    </submittedName>
</protein>
<dbReference type="PROSITE" id="PS51635">
    <property type="entry name" value="PNPLA"/>
    <property type="match status" value="1"/>
</dbReference>
<dbReference type="OrthoDB" id="5290098at2"/>
<proteinExistence type="predicted"/>
<feature type="active site" description="Proton acceptor" evidence="4">
    <location>
        <position position="158"/>
    </location>
</feature>
<keyword evidence="2 4" id="KW-0442">Lipid degradation</keyword>
<dbReference type="AlphaFoldDB" id="A0A1I1E581"/>
<dbReference type="PANTHER" id="PTHR14226">
    <property type="entry name" value="NEUROPATHY TARGET ESTERASE/SWISS CHEESE D.MELANOGASTER"/>
    <property type="match status" value="1"/>
</dbReference>
<sequence length="330" mass="36111">MRKKHHTSVALVLGSGGARGYAHIGVIEELEARGYEIVGVSGCSMGALVGGLYAAGKLNNYRDWVKGLDYFDLLRLVDVTWSPLGAIKGEKIMQVIGEMLGDIKIEDLPIPYTSVATDLTKQKEVWFQQGSLEEAIRASIAVPGVITPVQHRGRTLVDGGLLNPLPITPVVAYHADLIIAVNVTSQSSRATLQEMMPDWENNPGADQEPGAVGEWMKRVKGRAGQLLGKLTFWDEDAQGASSEREASDTRWGKLDVILQSFEITQSALSEYKVAGYPPDILMEVPRTACSGYEFHKANQLIELGRRVARDKLELWEASVPIREGDLDDIG</sequence>
<gene>
    <name evidence="6" type="ORF">SAMN05660443_0363</name>
</gene>
<keyword evidence="7" id="KW-1185">Reference proteome</keyword>
<feature type="domain" description="PNPLA" evidence="5">
    <location>
        <begin position="11"/>
        <end position="171"/>
    </location>
</feature>
<keyword evidence="3 4" id="KW-0443">Lipid metabolism</keyword>
<evidence type="ECO:0000259" key="5">
    <source>
        <dbReference type="PROSITE" id="PS51635"/>
    </source>
</evidence>
<dbReference type="STRING" id="1122252.SAMN05660443_0363"/>
<dbReference type="RefSeq" id="WP_091958281.1">
    <property type="nucleotide sequence ID" value="NZ_FOLH01000001.1"/>
</dbReference>
<evidence type="ECO:0000256" key="3">
    <source>
        <dbReference type="ARBA" id="ARBA00023098"/>
    </source>
</evidence>
<dbReference type="SUPFAM" id="SSF52151">
    <property type="entry name" value="FabD/lysophospholipase-like"/>
    <property type="match status" value="1"/>
</dbReference>
<dbReference type="PANTHER" id="PTHR14226:SF76">
    <property type="entry name" value="NTE FAMILY PROTEIN RSSA"/>
    <property type="match status" value="1"/>
</dbReference>
<evidence type="ECO:0000256" key="2">
    <source>
        <dbReference type="ARBA" id="ARBA00022963"/>
    </source>
</evidence>
<keyword evidence="1 4" id="KW-0378">Hydrolase</keyword>
<organism evidence="6 7">
    <name type="scientific">Marinospirillum celere</name>
    <dbReference type="NCBI Taxonomy" id="1122252"/>
    <lineage>
        <taxon>Bacteria</taxon>
        <taxon>Pseudomonadati</taxon>
        <taxon>Pseudomonadota</taxon>
        <taxon>Gammaproteobacteria</taxon>
        <taxon>Oceanospirillales</taxon>
        <taxon>Oceanospirillaceae</taxon>
        <taxon>Marinospirillum</taxon>
    </lineage>
</organism>
<dbReference type="InterPro" id="IPR016035">
    <property type="entry name" value="Acyl_Trfase/lysoPLipase"/>
</dbReference>
<reference evidence="6 7" key="1">
    <citation type="submission" date="2016-10" db="EMBL/GenBank/DDBJ databases">
        <authorList>
            <person name="de Groot N.N."/>
        </authorList>
    </citation>
    <scope>NUCLEOTIDE SEQUENCE [LARGE SCALE GENOMIC DNA]</scope>
    <source>
        <strain evidence="6 7">DSM 18438</strain>
    </source>
</reference>
<dbReference type="Gene3D" id="3.40.1090.10">
    <property type="entry name" value="Cytosolic phospholipase A2 catalytic domain"/>
    <property type="match status" value="2"/>
</dbReference>
<dbReference type="GO" id="GO:0016042">
    <property type="term" value="P:lipid catabolic process"/>
    <property type="evidence" value="ECO:0007669"/>
    <property type="project" value="UniProtKB-UniRule"/>
</dbReference>
<dbReference type="Proteomes" id="UP000199058">
    <property type="component" value="Unassembled WGS sequence"/>
</dbReference>
<name>A0A1I1E581_9GAMM</name>
<feature type="short sequence motif" description="DGA/G" evidence="4">
    <location>
        <begin position="158"/>
        <end position="160"/>
    </location>
</feature>
<evidence type="ECO:0000256" key="4">
    <source>
        <dbReference type="PROSITE-ProRule" id="PRU01161"/>
    </source>
</evidence>
<dbReference type="EMBL" id="FOLH01000001">
    <property type="protein sequence ID" value="SFB82395.1"/>
    <property type="molecule type" value="Genomic_DNA"/>
</dbReference>
<feature type="active site" description="Nucleophile" evidence="4">
    <location>
        <position position="44"/>
    </location>
</feature>
<dbReference type="InterPro" id="IPR002641">
    <property type="entry name" value="PNPLA_dom"/>
</dbReference>
<evidence type="ECO:0000256" key="1">
    <source>
        <dbReference type="ARBA" id="ARBA00022801"/>
    </source>
</evidence>
<accession>A0A1I1E581</accession>
<dbReference type="Pfam" id="PF01734">
    <property type="entry name" value="Patatin"/>
    <property type="match status" value="1"/>
</dbReference>
<evidence type="ECO:0000313" key="7">
    <source>
        <dbReference type="Proteomes" id="UP000199058"/>
    </source>
</evidence>
<comment type="caution">
    <text evidence="4">Lacks conserved residue(s) required for the propagation of feature annotation.</text>
</comment>
<dbReference type="GO" id="GO:0016787">
    <property type="term" value="F:hydrolase activity"/>
    <property type="evidence" value="ECO:0007669"/>
    <property type="project" value="UniProtKB-UniRule"/>
</dbReference>